<dbReference type="InterPro" id="IPR029016">
    <property type="entry name" value="GAF-like_dom_sf"/>
</dbReference>
<dbReference type="SUPFAM" id="SSF109604">
    <property type="entry name" value="HD-domain/PDEase-like"/>
    <property type="match status" value="1"/>
</dbReference>
<dbReference type="Pfam" id="PF13487">
    <property type="entry name" value="HD_5"/>
    <property type="match status" value="1"/>
</dbReference>
<dbReference type="SMART" id="SM00471">
    <property type="entry name" value="HDc"/>
    <property type="match status" value="1"/>
</dbReference>
<dbReference type="InterPro" id="IPR003018">
    <property type="entry name" value="GAF"/>
</dbReference>
<dbReference type="SUPFAM" id="SSF55781">
    <property type="entry name" value="GAF domain-like"/>
    <property type="match status" value="1"/>
</dbReference>
<reference evidence="3" key="1">
    <citation type="submission" date="2020-02" db="EMBL/GenBank/DDBJ databases">
        <authorList>
            <person name="Meier V. D."/>
        </authorList>
    </citation>
    <scope>NUCLEOTIDE SEQUENCE</scope>
    <source>
        <strain evidence="3">AVDCRST_MAG02</strain>
    </source>
</reference>
<gene>
    <name evidence="3" type="ORF">AVDCRST_MAG02-2083</name>
</gene>
<dbReference type="PANTHER" id="PTHR43155:SF2">
    <property type="entry name" value="CYCLIC DI-GMP PHOSPHODIESTERASE PA4108"/>
    <property type="match status" value="1"/>
</dbReference>
<keyword evidence="3" id="KW-0378">Hydrolase</keyword>
<dbReference type="Pfam" id="PF13185">
    <property type="entry name" value="GAF_2"/>
    <property type="match status" value="1"/>
</dbReference>
<dbReference type="EMBL" id="CADCVH010000069">
    <property type="protein sequence ID" value="CAA9459846.1"/>
    <property type="molecule type" value="Genomic_DNA"/>
</dbReference>
<accession>A0A6J4R4G4</accession>
<protein>
    <submittedName>
        <fullName evidence="3">Metal dependent phosphohydrolase</fullName>
    </submittedName>
</protein>
<evidence type="ECO:0000259" key="2">
    <source>
        <dbReference type="PROSITE" id="PS51832"/>
    </source>
</evidence>
<name>A0A6J4R4G4_9ACTN</name>
<proteinExistence type="predicted"/>
<dbReference type="InterPro" id="IPR006674">
    <property type="entry name" value="HD_domain"/>
</dbReference>
<dbReference type="CDD" id="cd00077">
    <property type="entry name" value="HDc"/>
    <property type="match status" value="1"/>
</dbReference>
<dbReference type="InterPro" id="IPR037522">
    <property type="entry name" value="HD_GYP_dom"/>
</dbReference>
<dbReference type="Gene3D" id="1.10.3210.10">
    <property type="entry name" value="Hypothetical protein af1432"/>
    <property type="match status" value="1"/>
</dbReference>
<dbReference type="InterPro" id="IPR003607">
    <property type="entry name" value="HD/PDEase_dom"/>
</dbReference>
<dbReference type="SMART" id="SM00065">
    <property type="entry name" value="GAF"/>
    <property type="match status" value="1"/>
</dbReference>
<dbReference type="PROSITE" id="PS51832">
    <property type="entry name" value="HD_GYP"/>
    <property type="match status" value="1"/>
</dbReference>
<dbReference type="GO" id="GO:0016787">
    <property type="term" value="F:hydrolase activity"/>
    <property type="evidence" value="ECO:0007669"/>
    <property type="project" value="UniProtKB-KW"/>
</dbReference>
<feature type="domain" description="HD-GYP" evidence="2">
    <location>
        <begin position="158"/>
        <end position="353"/>
    </location>
</feature>
<sequence length="355" mass="38238">MAGLAYHRSSDLVERVLATAREQLGMEVAFVSEFAGGQTVLRSLGGDAESFGFRKGAGTPLEDSFCRRVIEGLVPSVVPDAGRDEAVRDLGITRAAGIGSYVGVPLQFSDGRLYGTVCCMSHSPDPSLRERDAGFMGVLARLIAEQLEREELQWEKRRLELRAMGVGALLAALEARDGYTGEHSRAVVGLSVAVARRLGLPEEEVADVEQVALLHDVGKIGVPDSVLNKPGPLEAGERALMREHPAIGERIVASIEGLAHLAPFVRAEHERWDGGGYPDGLSGERIPLASRVVFACDAFHAMTSDRPYREAMGLREALEELRRNAGTQFCPGTVRALLDVVEPDRSDTRGFPTGG</sequence>
<dbReference type="Gene3D" id="3.30.450.40">
    <property type="match status" value="1"/>
</dbReference>
<evidence type="ECO:0000313" key="3">
    <source>
        <dbReference type="EMBL" id="CAA9459846.1"/>
    </source>
</evidence>
<organism evidence="3">
    <name type="scientific">uncultured Rubrobacteraceae bacterium</name>
    <dbReference type="NCBI Taxonomy" id="349277"/>
    <lineage>
        <taxon>Bacteria</taxon>
        <taxon>Bacillati</taxon>
        <taxon>Actinomycetota</taxon>
        <taxon>Rubrobacteria</taxon>
        <taxon>Rubrobacterales</taxon>
        <taxon>Rubrobacteraceae</taxon>
        <taxon>environmental samples</taxon>
    </lineage>
</organism>
<dbReference type="AlphaFoldDB" id="A0A6J4R4G4"/>
<feature type="domain" description="HD" evidence="1">
    <location>
        <begin position="180"/>
        <end position="302"/>
    </location>
</feature>
<dbReference type="PANTHER" id="PTHR43155">
    <property type="entry name" value="CYCLIC DI-GMP PHOSPHODIESTERASE PA4108-RELATED"/>
    <property type="match status" value="1"/>
</dbReference>
<evidence type="ECO:0000259" key="1">
    <source>
        <dbReference type="PROSITE" id="PS51831"/>
    </source>
</evidence>
<dbReference type="PROSITE" id="PS51831">
    <property type="entry name" value="HD"/>
    <property type="match status" value="1"/>
</dbReference>